<dbReference type="InterPro" id="IPR013601">
    <property type="entry name" value="FAE1_typ3_polyketide_synth"/>
</dbReference>
<dbReference type="PANTHER" id="PTHR31561">
    <property type="entry name" value="3-KETOACYL-COA SYNTHASE"/>
    <property type="match status" value="1"/>
</dbReference>
<evidence type="ECO:0000256" key="2">
    <source>
        <dbReference type="ARBA" id="ARBA00005194"/>
    </source>
</evidence>
<evidence type="ECO:0000313" key="16">
    <source>
        <dbReference type="Proteomes" id="UP000663760"/>
    </source>
</evidence>
<dbReference type="InterPro" id="IPR016039">
    <property type="entry name" value="Thiolase-like"/>
</dbReference>
<evidence type="ECO:0000256" key="5">
    <source>
        <dbReference type="ARBA" id="ARBA00022692"/>
    </source>
</evidence>
<evidence type="ECO:0000256" key="10">
    <source>
        <dbReference type="PIRNR" id="PIRNR036417"/>
    </source>
</evidence>
<dbReference type="Gene3D" id="3.40.47.10">
    <property type="match status" value="1"/>
</dbReference>
<feature type="active site" evidence="11">
    <location>
        <position position="425"/>
    </location>
</feature>
<dbReference type="Pfam" id="PF08392">
    <property type="entry name" value="FAE1_CUT1_RppA"/>
    <property type="match status" value="1"/>
</dbReference>
<name>A0A7I8KUY2_SPIIN</name>
<comment type="pathway">
    <text evidence="2 10">Lipid metabolism; fatty acid biosynthesis.</text>
</comment>
<evidence type="ECO:0000259" key="14">
    <source>
        <dbReference type="Pfam" id="PF08541"/>
    </source>
</evidence>
<keyword evidence="4 10" id="KW-0808">Transferase</keyword>
<dbReference type="Pfam" id="PF08541">
    <property type="entry name" value="ACP_syn_III_C"/>
    <property type="match status" value="1"/>
</dbReference>
<dbReference type="SUPFAM" id="SSF53901">
    <property type="entry name" value="Thiolase-like"/>
    <property type="match status" value="2"/>
</dbReference>
<protein>
    <recommendedName>
        <fullName evidence="10">3-ketoacyl-CoA synthase</fullName>
        <ecNumber evidence="10">2.3.1.-</ecNumber>
    </recommendedName>
</protein>
<evidence type="ECO:0000256" key="1">
    <source>
        <dbReference type="ARBA" id="ARBA00004370"/>
    </source>
</evidence>
<dbReference type="FunFam" id="3.40.47.10:FF:000028">
    <property type="entry name" value="3-ketoacyl-CoA synthase"/>
    <property type="match status" value="1"/>
</dbReference>
<feature type="domain" description="Beta-ketoacyl-[acyl-carrier-protein] synthase III C-terminal" evidence="14">
    <location>
        <begin position="387"/>
        <end position="467"/>
    </location>
</feature>
<evidence type="ECO:0000256" key="9">
    <source>
        <dbReference type="ARBA" id="ARBA00047375"/>
    </source>
</evidence>
<comment type="similarity">
    <text evidence="3 10">Belongs to the thiolase-like superfamily. Chalcone/stilbene synthases family.</text>
</comment>
<feature type="domain" description="FAE" evidence="13">
    <location>
        <begin position="81"/>
        <end position="369"/>
    </location>
</feature>
<feature type="active site" evidence="11">
    <location>
        <position position="225"/>
    </location>
</feature>
<dbReference type="CDD" id="cd00831">
    <property type="entry name" value="CHS_like"/>
    <property type="match status" value="1"/>
</dbReference>
<feature type="transmembrane region" description="Helical" evidence="12">
    <location>
        <begin position="20"/>
        <end position="43"/>
    </location>
</feature>
<dbReference type="EC" id="2.3.1.-" evidence="10"/>
<evidence type="ECO:0000259" key="13">
    <source>
        <dbReference type="Pfam" id="PF08392"/>
    </source>
</evidence>
<evidence type="ECO:0000256" key="7">
    <source>
        <dbReference type="ARBA" id="ARBA00023136"/>
    </source>
</evidence>
<dbReference type="OrthoDB" id="329835at2759"/>
<reference evidence="15" key="1">
    <citation type="submission" date="2020-02" db="EMBL/GenBank/DDBJ databases">
        <authorList>
            <person name="Scholz U."/>
            <person name="Mascher M."/>
            <person name="Fiebig A."/>
        </authorList>
    </citation>
    <scope>NUCLEOTIDE SEQUENCE</scope>
</reference>
<feature type="active site" evidence="11">
    <location>
        <position position="421"/>
    </location>
</feature>
<comment type="subcellular location">
    <subcellularLocation>
        <location evidence="1">Membrane</location>
    </subcellularLocation>
</comment>
<gene>
    <name evidence="15" type="ORF">SI8410_09012109</name>
</gene>
<keyword evidence="16" id="KW-1185">Reference proteome</keyword>
<dbReference type="GO" id="GO:0006633">
    <property type="term" value="P:fatty acid biosynthetic process"/>
    <property type="evidence" value="ECO:0007669"/>
    <property type="project" value="UniProtKB-UniPathway"/>
</dbReference>
<dbReference type="GO" id="GO:0016020">
    <property type="term" value="C:membrane"/>
    <property type="evidence" value="ECO:0007669"/>
    <property type="project" value="UniProtKB-SubCell"/>
</dbReference>
<dbReference type="PIRSF" id="PIRSF036417">
    <property type="entry name" value="3-ktacl-CoA_syn"/>
    <property type="match status" value="1"/>
</dbReference>
<evidence type="ECO:0000256" key="3">
    <source>
        <dbReference type="ARBA" id="ARBA00005531"/>
    </source>
</evidence>
<evidence type="ECO:0000256" key="6">
    <source>
        <dbReference type="ARBA" id="ARBA00022989"/>
    </source>
</evidence>
<feature type="active site" evidence="11">
    <location>
        <position position="304"/>
    </location>
</feature>
<dbReference type="GO" id="GO:0009922">
    <property type="term" value="F:fatty acid elongase activity"/>
    <property type="evidence" value="ECO:0007669"/>
    <property type="project" value="UniProtKB-EC"/>
</dbReference>
<dbReference type="UniPathway" id="UPA00094"/>
<evidence type="ECO:0000256" key="12">
    <source>
        <dbReference type="SAM" id="Phobius"/>
    </source>
</evidence>
<accession>A0A7I8KUY2</accession>
<evidence type="ECO:0000313" key="15">
    <source>
        <dbReference type="EMBL" id="CAA7401431.1"/>
    </source>
</evidence>
<feature type="transmembrane region" description="Helical" evidence="12">
    <location>
        <begin position="64"/>
        <end position="83"/>
    </location>
</feature>
<dbReference type="EMBL" id="LR746272">
    <property type="protein sequence ID" value="CAA7401431.1"/>
    <property type="molecule type" value="Genomic_DNA"/>
</dbReference>
<keyword evidence="8 10" id="KW-0012">Acyltransferase</keyword>
<dbReference type="AlphaFoldDB" id="A0A7I8KUY2"/>
<proteinExistence type="inferred from homology"/>
<keyword evidence="6 12" id="KW-1133">Transmembrane helix</keyword>
<feature type="active site" evidence="11">
    <location>
        <position position="388"/>
    </location>
</feature>
<feature type="active site" evidence="11">
    <location>
        <position position="392"/>
    </location>
</feature>
<organism evidence="15 16">
    <name type="scientific">Spirodela intermedia</name>
    <name type="common">Intermediate duckweed</name>
    <dbReference type="NCBI Taxonomy" id="51605"/>
    <lineage>
        <taxon>Eukaryota</taxon>
        <taxon>Viridiplantae</taxon>
        <taxon>Streptophyta</taxon>
        <taxon>Embryophyta</taxon>
        <taxon>Tracheophyta</taxon>
        <taxon>Spermatophyta</taxon>
        <taxon>Magnoliopsida</taxon>
        <taxon>Liliopsida</taxon>
        <taxon>Araceae</taxon>
        <taxon>Lemnoideae</taxon>
        <taxon>Spirodela</taxon>
    </lineage>
</organism>
<keyword evidence="5 12" id="KW-0812">Transmembrane</keyword>
<evidence type="ECO:0000256" key="11">
    <source>
        <dbReference type="PIRSR" id="PIRSR036417-1"/>
    </source>
</evidence>
<comment type="catalytic activity">
    <reaction evidence="9">
        <text>a very-long-chain acyl-CoA + malonyl-CoA + H(+) = a very-long-chain 3-oxoacyl-CoA + CO2 + CoA</text>
        <dbReference type="Rhea" id="RHEA:32727"/>
        <dbReference type="ChEBI" id="CHEBI:15378"/>
        <dbReference type="ChEBI" id="CHEBI:16526"/>
        <dbReference type="ChEBI" id="CHEBI:57287"/>
        <dbReference type="ChEBI" id="CHEBI:57384"/>
        <dbReference type="ChEBI" id="CHEBI:90725"/>
        <dbReference type="ChEBI" id="CHEBI:90736"/>
        <dbReference type="EC" id="2.3.1.199"/>
    </reaction>
</comment>
<evidence type="ECO:0000256" key="4">
    <source>
        <dbReference type="ARBA" id="ARBA00022679"/>
    </source>
</evidence>
<keyword evidence="7 12" id="KW-0472">Membrane</keyword>
<dbReference type="InterPro" id="IPR012392">
    <property type="entry name" value="3-ktacl-CoA_syn"/>
</dbReference>
<sequence>MPSEAPPALLSSVKLKYVKLGYQYLVNHFLTLVLVPLIAGVALEIARRGPEELLSLWQSLQLDLIHILCSVFALVLVATVYFMSRPRPIYLVDYALFKPPFTCRVPYATFMEHIRLIGNLDAKGVDFQMRILERSGLGEETCLPPANHYIPPTPTMEASRAEAQMVIFSALDSLFERTGLKPKDVDILIVNCSLFSPTPSLSAMVVNKYKMRSNIRSFNLSGMGCSAGLISIDLARDLLQAHPNSNAVVVSTEIITPNWYAGNQRSMLLPNCLFRMGGAAILLSNRPRDSRRAKYRLLHVVRTHKGADDKAYRCVYEEEDAQGNCGISLSKDLMAIAGEALKSNITTIGPLVLPASEQLLFLFSLIARKILNRKIRPYIPDFKQAFEHFCIHAGGRAVIDELQKNLELSAEHVEASRMTLHRFGNTSSSSLWYELNYIEAKGRMRRGDRVWQIGFGSGFKCNSAVWRCNRTIKTPFEGPWSDCIHRYPVDIPDVVKL</sequence>
<evidence type="ECO:0000256" key="8">
    <source>
        <dbReference type="ARBA" id="ARBA00023315"/>
    </source>
</evidence>
<dbReference type="Proteomes" id="UP000663760">
    <property type="component" value="Chromosome 9"/>
</dbReference>
<dbReference type="InterPro" id="IPR013747">
    <property type="entry name" value="ACP_syn_III_C"/>
</dbReference>